<feature type="region of interest" description="Disordered" evidence="5">
    <location>
        <begin position="220"/>
        <end position="240"/>
    </location>
</feature>
<dbReference type="PANTHER" id="PTHR13318">
    <property type="entry name" value="PARTNER OF PAIRED, ISOFORM B-RELATED"/>
    <property type="match status" value="1"/>
</dbReference>
<dbReference type="OrthoDB" id="198076at2759"/>
<name>A0A9W6ZRP6_9STRA</name>
<dbReference type="PROSITE" id="PS01358">
    <property type="entry name" value="ZF_RANBP2_1"/>
    <property type="match status" value="1"/>
</dbReference>
<keyword evidence="9" id="KW-1185">Reference proteome</keyword>
<accession>A0A9W6ZRP6</accession>
<evidence type="ECO:0000259" key="6">
    <source>
        <dbReference type="PROSITE" id="PS50199"/>
    </source>
</evidence>
<dbReference type="InterPro" id="IPR032675">
    <property type="entry name" value="LRR_dom_sf"/>
</dbReference>
<evidence type="ECO:0000256" key="1">
    <source>
        <dbReference type="ARBA" id="ARBA00022723"/>
    </source>
</evidence>
<dbReference type="InterPro" id="IPR001374">
    <property type="entry name" value="R3H_dom"/>
</dbReference>
<dbReference type="InterPro" id="IPR001876">
    <property type="entry name" value="Znf_RanBP2"/>
</dbReference>
<evidence type="ECO:0000256" key="3">
    <source>
        <dbReference type="ARBA" id="ARBA00022833"/>
    </source>
</evidence>
<dbReference type="PROSITE" id="PS50199">
    <property type="entry name" value="ZF_RANBP2_2"/>
    <property type="match status" value="1"/>
</dbReference>
<dbReference type="Gene3D" id="3.80.10.10">
    <property type="entry name" value="Ribonuclease Inhibitor"/>
    <property type="match status" value="3"/>
</dbReference>
<evidence type="ECO:0000313" key="9">
    <source>
        <dbReference type="Proteomes" id="UP001165122"/>
    </source>
</evidence>
<evidence type="ECO:0000256" key="2">
    <source>
        <dbReference type="ARBA" id="ARBA00022771"/>
    </source>
</evidence>
<keyword evidence="3" id="KW-0862">Zinc</keyword>
<feature type="compositionally biased region" description="Basic and acidic residues" evidence="5">
    <location>
        <begin position="949"/>
        <end position="983"/>
    </location>
</feature>
<evidence type="ECO:0000256" key="4">
    <source>
        <dbReference type="PROSITE-ProRule" id="PRU00322"/>
    </source>
</evidence>
<dbReference type="GO" id="GO:0019005">
    <property type="term" value="C:SCF ubiquitin ligase complex"/>
    <property type="evidence" value="ECO:0007669"/>
    <property type="project" value="TreeGrafter"/>
</dbReference>
<dbReference type="GO" id="GO:0031146">
    <property type="term" value="P:SCF-dependent proteasomal ubiquitin-dependent protein catabolic process"/>
    <property type="evidence" value="ECO:0007669"/>
    <property type="project" value="TreeGrafter"/>
</dbReference>
<gene>
    <name evidence="8" type="ORF">TrLO_g15804</name>
</gene>
<evidence type="ECO:0000313" key="8">
    <source>
        <dbReference type="EMBL" id="GMH55913.1"/>
    </source>
</evidence>
<dbReference type="Gene3D" id="3.30.1370.50">
    <property type="entry name" value="R3H-like domain"/>
    <property type="match status" value="1"/>
</dbReference>
<dbReference type="Proteomes" id="UP001165122">
    <property type="component" value="Unassembled WGS sequence"/>
</dbReference>
<dbReference type="EMBL" id="BRXW01000449">
    <property type="protein sequence ID" value="GMH55913.1"/>
    <property type="molecule type" value="Genomic_DNA"/>
</dbReference>
<evidence type="ECO:0000256" key="5">
    <source>
        <dbReference type="SAM" id="MobiDB-lite"/>
    </source>
</evidence>
<dbReference type="PROSITE" id="PS51061">
    <property type="entry name" value="R3H"/>
    <property type="match status" value="1"/>
</dbReference>
<dbReference type="InterPro" id="IPR036867">
    <property type="entry name" value="R3H_dom_sf"/>
</dbReference>
<feature type="domain" description="RanBP2-type" evidence="6">
    <location>
        <begin position="254"/>
        <end position="283"/>
    </location>
</feature>
<keyword evidence="1" id="KW-0479">Metal-binding</keyword>
<sequence length="1345" mass="148182">MLFRTLSILSLNNFNELTYNFQDLNNLLHTCARNSQSLQTVSLTKLSQTISAGSIKSISTACSSLTSLNLSACTISDGSFIETLASSGLALKQVTLSKLEGINDDDFHCLLSCPSHSLSSLDLSHSCASNLTFQALSLPSNKLVLENLNLASTPLKFNALTRISENLASTLKILDIRSCHLLDRGSNLLSFLTSKENLPNLTELSVTLYILSEEFDFSDEEQDTAEAEQPPGTLAFPPASQPQPAFPASLLFDELSTWTCPHCTLINEDADDRCAACFGKRRISTLPPPISNLPSPVKKRPKFNLAPITAPLQKLTIDLRIDDEVRRKRKVNIEYGEERRVPGSPLRTPPRGYRSHQQEEAATPATPDPVSISTAASKFFADLCANTNSSLEELAMVLCEESAAESASGEDQWHHRQEPVTTSFNLTLPVAESLTTKSPNLKSLKFDGVKVPSPEPFFVLLQLEKLSSITLTCDEEMGEGCDVPCLLRAISEKGADLNLDNLQFIIRNHQKVTAHAQTLLTSRLLAANALENQEATLFCPTLEKLWIDGCPKTEKLILECANLQRLHISNLNSLLYLKFPHEFSNLLRDLRLSRNPSLLPQCISSLKLPALRRLEIYKMTGLNDVQVGELISQSIHSLISLRLKKCHGLGDVSYWLRNSGFRPLCVVDLFKPSPAFDLNALQYLLNNAYDLRDLNIEYGEGLEGTICNKMDMFSQESPNDLNTTVVSNISLDDAVSHTKSTLGCGAMDETGGEGDDAEHLGVRGIQRTLHHFVNNASFQQEYGFPPTLSSYQRKIVHEVAENLDLEHESVRMKNGVKIVKVKRKRRERIGGGGGETTAASPPVQVGSLGAQLEQYQTQTNPNSVADYTGTGSMGSMWDSGPTDTSITALEPPEPLQRKESAVNFNIDDVEEFSDGDDDVFKLDEEEEDGLVEQPQTSSPPHSMSRRASRKAEKERRRRKSCDWEDPPPKSMEETSPEGEEKVPLPRKKERNPKNAKKKISSYDKNLQCEPPPDVDAKFLRRLTAISHQLPRENGKIICISNIRGLCGNKNCKFWHADMKKAAQLKKFGPLIDFVCRCTVVSKDFESPAKSNSSRKSPINTPRSYGSAESDSYMEKYMGSGGSYGSYGSGKKKLVGGILSHSPKSPSEMEGIVGSNLGTSPSLAGWSGPTKGRARLQPLHCKFLLSLTLVGCEGLKAVLLDAPVLARFAARGCVGLEAVDVDAPQLNTFDVSDCVSLERVGLFEKSMRGLRVAKLTGCKLLNESFVQKLVNHCKALRQLHIYGSGASAVSTRQQRKIKTKKGLDKIIKQHPKLEIVTTKDQMKRAFKKEIGGGGEKERDFQGLMTP</sequence>
<dbReference type="SUPFAM" id="SSF52047">
    <property type="entry name" value="RNI-like"/>
    <property type="match status" value="1"/>
</dbReference>
<keyword evidence="2 4" id="KW-0863">Zinc-finger</keyword>
<feature type="region of interest" description="Disordered" evidence="5">
    <location>
        <begin position="1086"/>
        <end position="1108"/>
    </location>
</feature>
<organism evidence="8 9">
    <name type="scientific">Triparma laevis f. longispina</name>
    <dbReference type="NCBI Taxonomy" id="1714387"/>
    <lineage>
        <taxon>Eukaryota</taxon>
        <taxon>Sar</taxon>
        <taxon>Stramenopiles</taxon>
        <taxon>Ochrophyta</taxon>
        <taxon>Bolidophyceae</taxon>
        <taxon>Parmales</taxon>
        <taxon>Triparmaceae</taxon>
        <taxon>Triparma</taxon>
    </lineage>
</organism>
<dbReference type="GO" id="GO:0003676">
    <property type="term" value="F:nucleic acid binding"/>
    <property type="evidence" value="ECO:0007669"/>
    <property type="project" value="UniProtKB-UniRule"/>
</dbReference>
<protein>
    <recommendedName>
        <fullName evidence="10">R3H domain-containing protein</fullName>
    </recommendedName>
</protein>
<reference evidence="9" key="1">
    <citation type="journal article" date="2023" name="Commun. Biol.">
        <title>Genome analysis of Parmales, the sister group of diatoms, reveals the evolutionary specialization of diatoms from phago-mixotrophs to photoautotrophs.</title>
        <authorList>
            <person name="Ban H."/>
            <person name="Sato S."/>
            <person name="Yoshikawa S."/>
            <person name="Yamada K."/>
            <person name="Nakamura Y."/>
            <person name="Ichinomiya M."/>
            <person name="Sato N."/>
            <person name="Blanc-Mathieu R."/>
            <person name="Endo H."/>
            <person name="Kuwata A."/>
            <person name="Ogata H."/>
        </authorList>
    </citation>
    <scope>NUCLEOTIDE SEQUENCE [LARGE SCALE GENOMIC DNA]</scope>
    <source>
        <strain evidence="9">NIES 3700</strain>
    </source>
</reference>
<evidence type="ECO:0000259" key="7">
    <source>
        <dbReference type="PROSITE" id="PS51061"/>
    </source>
</evidence>
<feature type="domain" description="R3H" evidence="7">
    <location>
        <begin position="759"/>
        <end position="824"/>
    </location>
</feature>
<proteinExistence type="predicted"/>
<feature type="compositionally biased region" description="Polar residues" evidence="5">
    <location>
        <begin position="1088"/>
        <end position="1108"/>
    </location>
</feature>
<comment type="caution">
    <text evidence="8">The sequence shown here is derived from an EMBL/GenBank/DDBJ whole genome shotgun (WGS) entry which is preliminary data.</text>
</comment>
<feature type="compositionally biased region" description="Basic residues" evidence="5">
    <location>
        <begin position="984"/>
        <end position="999"/>
    </location>
</feature>
<dbReference type="SUPFAM" id="SSF52058">
    <property type="entry name" value="L domain-like"/>
    <property type="match status" value="1"/>
</dbReference>
<dbReference type="SUPFAM" id="SSF82708">
    <property type="entry name" value="R3H domain"/>
    <property type="match status" value="1"/>
</dbReference>
<dbReference type="CDD" id="cd02325">
    <property type="entry name" value="R3H"/>
    <property type="match status" value="1"/>
</dbReference>
<feature type="region of interest" description="Disordered" evidence="5">
    <location>
        <begin position="337"/>
        <end position="369"/>
    </location>
</feature>
<feature type="region of interest" description="Disordered" evidence="5">
    <location>
        <begin position="926"/>
        <end position="1007"/>
    </location>
</feature>
<evidence type="ECO:0008006" key="10">
    <source>
        <dbReference type="Google" id="ProtNLM"/>
    </source>
</evidence>
<feature type="region of interest" description="Disordered" evidence="5">
    <location>
        <begin position="859"/>
        <end position="897"/>
    </location>
</feature>
<dbReference type="GO" id="GO:0008270">
    <property type="term" value="F:zinc ion binding"/>
    <property type="evidence" value="ECO:0007669"/>
    <property type="project" value="UniProtKB-KW"/>
</dbReference>
<dbReference type="Pfam" id="PF01424">
    <property type="entry name" value="R3H"/>
    <property type="match status" value="1"/>
</dbReference>